<organism evidence="1">
    <name type="scientific">Mycobacterium sp. (strain MCS)</name>
    <dbReference type="NCBI Taxonomy" id="164756"/>
    <lineage>
        <taxon>Bacteria</taxon>
        <taxon>Bacillati</taxon>
        <taxon>Actinomycetota</taxon>
        <taxon>Actinomycetes</taxon>
        <taxon>Mycobacteriales</taxon>
        <taxon>Mycobacteriaceae</taxon>
        <taxon>Mycobacterium</taxon>
    </lineage>
</organism>
<protein>
    <submittedName>
        <fullName evidence="1">Uncharacterized protein</fullName>
    </submittedName>
</protein>
<proteinExistence type="predicted"/>
<dbReference type="KEGG" id="mmc:Mmcs_5472"/>
<evidence type="ECO:0000313" key="1">
    <source>
        <dbReference type="EMBL" id="ABG11572.1"/>
    </source>
</evidence>
<dbReference type="EMBL" id="CP000385">
    <property type="protein sequence ID" value="ABG11572.1"/>
    <property type="molecule type" value="Genomic_DNA"/>
</dbReference>
<reference evidence="1" key="1">
    <citation type="submission" date="2006-06" db="EMBL/GenBank/DDBJ databases">
        <title>Complete sequence of plasmid of Mycobacterium sp. MCS.</title>
        <authorList>
            <consortium name="US DOE Joint Genome Institute"/>
            <person name="Copeland A."/>
            <person name="Lucas S."/>
            <person name="Lapidus A."/>
            <person name="Barry K."/>
            <person name="Detter J.C."/>
            <person name="Glavina del Rio T."/>
            <person name="Hammon N."/>
            <person name="Israni S."/>
            <person name="Dalin E."/>
            <person name="Tice H."/>
            <person name="Pitluck S."/>
            <person name="Martinez M."/>
            <person name="Schmutz J."/>
            <person name="Larimer F."/>
            <person name="Land M."/>
            <person name="Hauser L."/>
            <person name="Kyrpides N."/>
            <person name="Kim E."/>
            <person name="Miller C.D."/>
            <person name="Hughes J.E."/>
            <person name="Anderson A.J."/>
            <person name="Sims R.C."/>
            <person name="Richardson P."/>
        </authorList>
    </citation>
    <scope>NUCLEOTIDE SEQUENCE [LARGE SCALE GENOMIC DNA]</scope>
    <source>
        <strain evidence="1">MCS</strain>
        <plasmid evidence="1">Plasmid1</plasmid>
    </source>
</reference>
<sequence>MSAAMTEDYDTYRFGIGAGLSGVGWHAVDLEVLWTRWADSRVEGLKREDVETFSVCGARSQLVRRLGPFTYGSSWLAKLRCERCSWVVALNRGTVEPEIDLYVADADGDRRGELLRQIFTAILADAPPGPEATPGHRSELLAHAARHRPVSTACQACADTGGAGAHGADVEQCPQAVVLCQECSFTTGTWAGQWHGVSTGECVVSAPCSVLLALAAHYDISVVQGAR</sequence>
<accession>A0A5Q5BTC7</accession>
<geneLocation type="plasmid" evidence="1">
    <name>Plasmid1</name>
</geneLocation>
<gene>
    <name evidence="1" type="ordered locus">Mmcs_5472</name>
</gene>
<dbReference type="AlphaFoldDB" id="A0A5Q5BTC7"/>
<name>A0A5Q5BTC7_MYCSS</name>
<keyword evidence="1" id="KW-0614">Plasmid</keyword>